<feature type="domain" description="C2H2-type" evidence="7">
    <location>
        <begin position="247"/>
        <end position="274"/>
    </location>
</feature>
<evidence type="ECO:0000259" key="7">
    <source>
        <dbReference type="PROSITE" id="PS50157"/>
    </source>
</evidence>
<dbReference type="InterPro" id="IPR011990">
    <property type="entry name" value="TPR-like_helical_dom_sf"/>
</dbReference>
<evidence type="ECO:0000256" key="6">
    <source>
        <dbReference type="SAM" id="MobiDB-lite"/>
    </source>
</evidence>
<feature type="domain" description="C2H2-type" evidence="7">
    <location>
        <begin position="23"/>
        <end position="50"/>
    </location>
</feature>
<feature type="compositionally biased region" description="Basic and acidic residues" evidence="6">
    <location>
        <begin position="83"/>
        <end position="99"/>
    </location>
</feature>
<dbReference type="Proteomes" id="UP000465266">
    <property type="component" value="Unassembled WGS sequence"/>
</dbReference>
<evidence type="ECO:0000256" key="1">
    <source>
        <dbReference type="ARBA" id="ARBA00022723"/>
    </source>
</evidence>
<evidence type="ECO:0000313" key="8">
    <source>
        <dbReference type="EMBL" id="GFF92486.1"/>
    </source>
</evidence>
<evidence type="ECO:0000256" key="4">
    <source>
        <dbReference type="ARBA" id="ARBA00022833"/>
    </source>
</evidence>
<keyword evidence="9" id="KW-1185">Reference proteome</keyword>
<keyword evidence="1" id="KW-0479">Metal-binding</keyword>
<evidence type="ECO:0000256" key="3">
    <source>
        <dbReference type="ARBA" id="ARBA00022771"/>
    </source>
</evidence>
<feature type="domain" description="C2H2-type" evidence="7">
    <location>
        <begin position="220"/>
        <end position="242"/>
    </location>
</feature>
<evidence type="ECO:0000256" key="2">
    <source>
        <dbReference type="ARBA" id="ARBA00022737"/>
    </source>
</evidence>
<reference evidence="8 9" key="1">
    <citation type="submission" date="2020-01" db="EMBL/GenBank/DDBJ databases">
        <title>Draft genome sequence of Aspergillus udagawae IFM 53868.</title>
        <authorList>
            <person name="Takahashi H."/>
            <person name="Yaguchi T."/>
        </authorList>
    </citation>
    <scope>NUCLEOTIDE SEQUENCE [LARGE SCALE GENOMIC DNA]</scope>
    <source>
        <strain evidence="8 9">IFM 53868</strain>
    </source>
</reference>
<dbReference type="SMART" id="SM00355">
    <property type="entry name" value="ZnF_C2H2"/>
    <property type="match status" value="4"/>
</dbReference>
<dbReference type="Gene3D" id="3.30.160.60">
    <property type="entry name" value="Classic Zinc Finger"/>
    <property type="match status" value="1"/>
</dbReference>
<evidence type="ECO:0000256" key="5">
    <source>
        <dbReference type="PROSITE-ProRule" id="PRU00042"/>
    </source>
</evidence>
<sequence length="973" mass="111488">MPPSNPAPWLYTHVSIYILPKIMECAHCQKTFQESASFDEHCKEHKEIQRKLQRPATRTYGARYVPSQHALLQDSTKKPSSRASDHSEDREQEAPHAESGEDNIVPGLDPRIKFIMEHFASYDGTGMTEDSPSDREYSCPDCDFKFRTLKDRDEHRLSRFCQGCHVKVFVMVNDQWVLLLAESQYVSFDLLLTLSSSKPTGYKIQNVLLPFDWKLYRWDSACKKCGKCFPSDADMKQHELTHLIMPSRCLHCSKVFSSHYELEDHYEWHDDMEYRNHRDNALRSAASIETERDYVEIHIPNKTTDLGHGILHCPDPTPAIPPRGDRQIVGFSFISAEDIERDYAPEGKFTIPDGGYLSVPPWVSDSMMNEAMEKLHLEREKQDKTRIPLKTAEDKEHSPVVRVKGHGIPGAVQVTDTSGRVRWLRGEGIGELVRMILTDNNEFDSYMEKAIDLQRNSDIKGALHFYLMALNEASPKPRTVKDMDEYLTLTSIAACYTMLHDFDNTVDYNIRALHLAERLLGKDNLNIFLRINDLAVAYEEHGMLQDAHNLYARSLSGKMKSLGEGDASTLMTMQELGSIKRRLNHLLESRILLERAYLGYENLQEPNEEMAYGTLCNIAAVYKQMGLVDQAKELLQQTIPRMRQVLGLANKITVGSIYNFLLMEQTCIPSEILTMIQEIQEKRYETGRLVLQWLARHYYDTHQIRRAVGLMKTLAEWEGLDLDQSVSYLSLAGACYLLLDDLDESCKMYELMYERAALAIEAQRQALRAHARMYIRDIRTRQQQLLDERAAWGLNEPRLCSAGFYTSARQDAKRATLMNAVQLSHPRNNAGVSLNPVPKPKPLTAKQIFLDPEGFATFRIWMDPTKLVSFSFIPSADLQCWIVEPDGTKVVWSVQENCSDCYFYKDMGERYLVIAPGAELMGRIVEDYQRDTGMYKDARMQVPDKGLQEYLQVTQGRGGGTARLAVVMVLWEQ</sequence>
<dbReference type="InterPro" id="IPR013087">
    <property type="entry name" value="Znf_C2H2_type"/>
</dbReference>
<dbReference type="Pfam" id="PF13424">
    <property type="entry name" value="TPR_12"/>
    <property type="match status" value="1"/>
</dbReference>
<gene>
    <name evidence="8" type="ORF">IFM53868_06859</name>
</gene>
<keyword evidence="2" id="KW-0677">Repeat</keyword>
<dbReference type="PANTHER" id="PTHR24409">
    <property type="entry name" value="ZINC FINGER PROTEIN 142"/>
    <property type="match status" value="1"/>
</dbReference>
<keyword evidence="4" id="KW-0862">Zinc</keyword>
<dbReference type="EMBL" id="BLKG01000082">
    <property type="protein sequence ID" value="GFF92486.1"/>
    <property type="molecule type" value="Genomic_DNA"/>
</dbReference>
<protein>
    <submittedName>
        <fullName evidence="8">Nephrocystin-3</fullName>
    </submittedName>
</protein>
<accession>A0ABQ1B2D8</accession>
<feature type="region of interest" description="Disordered" evidence="6">
    <location>
        <begin position="49"/>
        <end position="106"/>
    </location>
</feature>
<dbReference type="PANTHER" id="PTHR24409:SF295">
    <property type="entry name" value="AZ2-RELATED"/>
    <property type="match status" value="1"/>
</dbReference>
<name>A0ABQ1B2D8_9EURO</name>
<organism evidence="8 9">
    <name type="scientific">Aspergillus udagawae</name>
    <dbReference type="NCBI Taxonomy" id="91492"/>
    <lineage>
        <taxon>Eukaryota</taxon>
        <taxon>Fungi</taxon>
        <taxon>Dikarya</taxon>
        <taxon>Ascomycota</taxon>
        <taxon>Pezizomycotina</taxon>
        <taxon>Eurotiomycetes</taxon>
        <taxon>Eurotiomycetidae</taxon>
        <taxon>Eurotiales</taxon>
        <taxon>Aspergillaceae</taxon>
        <taxon>Aspergillus</taxon>
        <taxon>Aspergillus subgen. Fumigati</taxon>
    </lineage>
</organism>
<proteinExistence type="predicted"/>
<evidence type="ECO:0000313" key="9">
    <source>
        <dbReference type="Proteomes" id="UP000465266"/>
    </source>
</evidence>
<dbReference type="PROSITE" id="PS00028">
    <property type="entry name" value="ZINC_FINGER_C2H2_1"/>
    <property type="match status" value="3"/>
</dbReference>
<keyword evidence="3 5" id="KW-0863">Zinc-finger</keyword>
<comment type="caution">
    <text evidence="8">The sequence shown here is derived from an EMBL/GenBank/DDBJ whole genome shotgun (WGS) entry which is preliminary data.</text>
</comment>
<dbReference type="SUPFAM" id="SSF48452">
    <property type="entry name" value="TPR-like"/>
    <property type="match status" value="1"/>
</dbReference>
<dbReference type="Gene3D" id="1.25.40.10">
    <property type="entry name" value="Tetratricopeptide repeat domain"/>
    <property type="match status" value="1"/>
</dbReference>
<dbReference type="PROSITE" id="PS50157">
    <property type="entry name" value="ZINC_FINGER_C2H2_2"/>
    <property type="match status" value="3"/>
</dbReference>